<dbReference type="Pfam" id="PF00550">
    <property type="entry name" value="PP-binding"/>
    <property type="match status" value="1"/>
</dbReference>
<dbReference type="InterPro" id="IPR009081">
    <property type="entry name" value="PP-bd_ACP"/>
</dbReference>
<dbReference type="PANTHER" id="PTHR20863">
    <property type="entry name" value="ACYL CARRIER PROTEIN"/>
    <property type="match status" value="1"/>
</dbReference>
<dbReference type="InterPro" id="IPR036736">
    <property type="entry name" value="ACP-like_sf"/>
</dbReference>
<proteinExistence type="predicted"/>
<name>A0A382KQA8_9ZZZZ</name>
<organism evidence="4">
    <name type="scientific">marine metagenome</name>
    <dbReference type="NCBI Taxonomy" id="408172"/>
    <lineage>
        <taxon>unclassified sequences</taxon>
        <taxon>metagenomes</taxon>
        <taxon>ecological metagenomes</taxon>
    </lineage>
</organism>
<dbReference type="GO" id="GO:0000036">
    <property type="term" value="F:acyl carrier activity"/>
    <property type="evidence" value="ECO:0007669"/>
    <property type="project" value="TreeGrafter"/>
</dbReference>
<evidence type="ECO:0000256" key="1">
    <source>
        <dbReference type="ARBA" id="ARBA00022450"/>
    </source>
</evidence>
<evidence type="ECO:0000259" key="3">
    <source>
        <dbReference type="PROSITE" id="PS50075"/>
    </source>
</evidence>
<dbReference type="GO" id="GO:0016020">
    <property type="term" value="C:membrane"/>
    <property type="evidence" value="ECO:0007669"/>
    <property type="project" value="GOC"/>
</dbReference>
<dbReference type="Gene3D" id="1.10.1200.10">
    <property type="entry name" value="ACP-like"/>
    <property type="match status" value="1"/>
</dbReference>
<dbReference type="GO" id="GO:0000035">
    <property type="term" value="F:acyl binding"/>
    <property type="evidence" value="ECO:0007669"/>
    <property type="project" value="TreeGrafter"/>
</dbReference>
<dbReference type="GO" id="GO:0005829">
    <property type="term" value="C:cytosol"/>
    <property type="evidence" value="ECO:0007669"/>
    <property type="project" value="TreeGrafter"/>
</dbReference>
<gene>
    <name evidence="4" type="ORF">METZ01_LOCUS279888</name>
</gene>
<dbReference type="GO" id="GO:0009245">
    <property type="term" value="P:lipid A biosynthetic process"/>
    <property type="evidence" value="ECO:0007669"/>
    <property type="project" value="TreeGrafter"/>
</dbReference>
<reference evidence="4" key="1">
    <citation type="submission" date="2018-05" db="EMBL/GenBank/DDBJ databases">
        <authorList>
            <person name="Lanie J.A."/>
            <person name="Ng W.-L."/>
            <person name="Kazmierczak K.M."/>
            <person name="Andrzejewski T.M."/>
            <person name="Davidsen T.M."/>
            <person name="Wayne K.J."/>
            <person name="Tettelin H."/>
            <person name="Glass J.I."/>
            <person name="Rusch D."/>
            <person name="Podicherti R."/>
            <person name="Tsui H.-C.T."/>
            <person name="Winkler M.E."/>
        </authorList>
    </citation>
    <scope>NUCLEOTIDE SEQUENCE</scope>
</reference>
<protein>
    <recommendedName>
        <fullName evidence="3">Carrier domain-containing protein</fullName>
    </recommendedName>
</protein>
<evidence type="ECO:0000313" key="4">
    <source>
        <dbReference type="EMBL" id="SVC27034.1"/>
    </source>
</evidence>
<feature type="domain" description="Carrier" evidence="3">
    <location>
        <begin position="1"/>
        <end position="80"/>
    </location>
</feature>
<keyword evidence="2" id="KW-0597">Phosphoprotein</keyword>
<dbReference type="PANTHER" id="PTHR20863:SF76">
    <property type="entry name" value="CARRIER DOMAIN-CONTAINING PROTEIN"/>
    <property type="match status" value="1"/>
</dbReference>
<accession>A0A382KQA8</accession>
<dbReference type="PROSITE" id="PS50075">
    <property type="entry name" value="CARRIER"/>
    <property type="match status" value="1"/>
</dbReference>
<dbReference type="AlphaFoldDB" id="A0A382KQA8"/>
<keyword evidence="1" id="KW-0596">Phosphopantetheine</keyword>
<dbReference type="EMBL" id="UINC01082346">
    <property type="protein sequence ID" value="SVC27034.1"/>
    <property type="molecule type" value="Genomic_DNA"/>
</dbReference>
<evidence type="ECO:0000256" key="2">
    <source>
        <dbReference type="ARBA" id="ARBA00022553"/>
    </source>
</evidence>
<sequence>MTKEEVRQAVVSILEDIAPDEDLSSIKDDVTLREQMDLDSMDFLDIVMELRKRFNIEVPESDYQQLVSMSSCIHYLQPLLKDHQLAS</sequence>
<dbReference type="InterPro" id="IPR003231">
    <property type="entry name" value="ACP"/>
</dbReference>
<dbReference type="SUPFAM" id="SSF47336">
    <property type="entry name" value="ACP-like"/>
    <property type="match status" value="1"/>
</dbReference>